<feature type="region of interest" description="Disordered" evidence="1">
    <location>
        <begin position="1"/>
        <end position="27"/>
    </location>
</feature>
<organism evidence="2 3">
    <name type="scientific">Zingiber officinale</name>
    <name type="common">Ginger</name>
    <name type="synonym">Amomum zingiber</name>
    <dbReference type="NCBI Taxonomy" id="94328"/>
    <lineage>
        <taxon>Eukaryota</taxon>
        <taxon>Viridiplantae</taxon>
        <taxon>Streptophyta</taxon>
        <taxon>Embryophyta</taxon>
        <taxon>Tracheophyta</taxon>
        <taxon>Spermatophyta</taxon>
        <taxon>Magnoliopsida</taxon>
        <taxon>Liliopsida</taxon>
        <taxon>Zingiberales</taxon>
        <taxon>Zingiberaceae</taxon>
        <taxon>Zingiber</taxon>
    </lineage>
</organism>
<sequence length="172" mass="18331">MSSSSTLALAPSFGSPTLPPPCPHPPLSPSREFGLALSFTNRSPALSTPCLSTAATALQLLPQVSSISSTPPTPPFAPPSITQTDMLLPNQLLPISSLLTSTTDANDPILTDYCLLITNNDVVMQWAATSQLYWSISSDARSIKCFNLQIAFLSINATCIYILTDDQKTALF</sequence>
<dbReference type="Proteomes" id="UP000734854">
    <property type="component" value="Unassembled WGS sequence"/>
</dbReference>
<proteinExistence type="predicted"/>
<evidence type="ECO:0000256" key="1">
    <source>
        <dbReference type="SAM" id="MobiDB-lite"/>
    </source>
</evidence>
<keyword evidence="3" id="KW-1185">Reference proteome</keyword>
<evidence type="ECO:0000313" key="3">
    <source>
        <dbReference type="Proteomes" id="UP000734854"/>
    </source>
</evidence>
<protein>
    <submittedName>
        <fullName evidence="2">Uncharacterized protein</fullName>
    </submittedName>
</protein>
<comment type="caution">
    <text evidence="2">The sequence shown here is derived from an EMBL/GenBank/DDBJ whole genome shotgun (WGS) entry which is preliminary data.</text>
</comment>
<name>A0A8J5ESX5_ZINOF</name>
<accession>A0A8J5ESX5</accession>
<dbReference type="EMBL" id="JACMSC010000019">
    <property type="protein sequence ID" value="KAG6473780.1"/>
    <property type="molecule type" value="Genomic_DNA"/>
</dbReference>
<gene>
    <name evidence="2" type="ORF">ZIOFF_067697</name>
</gene>
<evidence type="ECO:0000313" key="2">
    <source>
        <dbReference type="EMBL" id="KAG6473780.1"/>
    </source>
</evidence>
<dbReference type="AlphaFoldDB" id="A0A8J5ESX5"/>
<feature type="compositionally biased region" description="Pro residues" evidence="1">
    <location>
        <begin position="17"/>
        <end position="27"/>
    </location>
</feature>
<reference evidence="2 3" key="1">
    <citation type="submission" date="2020-08" db="EMBL/GenBank/DDBJ databases">
        <title>Plant Genome Project.</title>
        <authorList>
            <person name="Zhang R.-G."/>
        </authorList>
    </citation>
    <scope>NUCLEOTIDE SEQUENCE [LARGE SCALE GENOMIC DNA]</scope>
    <source>
        <tissue evidence="2">Rhizome</tissue>
    </source>
</reference>